<comment type="caution">
    <text evidence="1">The sequence shown here is derived from an EMBL/GenBank/DDBJ whole genome shotgun (WGS) entry which is preliminary data.</text>
</comment>
<protein>
    <submittedName>
        <fullName evidence="1">Uncharacterized protein</fullName>
    </submittedName>
</protein>
<dbReference type="Proteomes" id="UP001283361">
    <property type="component" value="Unassembled WGS sequence"/>
</dbReference>
<dbReference type="EMBL" id="JAWDGP010002021">
    <property type="protein sequence ID" value="KAK3786021.1"/>
    <property type="molecule type" value="Genomic_DNA"/>
</dbReference>
<evidence type="ECO:0000313" key="2">
    <source>
        <dbReference type="Proteomes" id="UP001283361"/>
    </source>
</evidence>
<dbReference type="PANTHER" id="PTHR46601">
    <property type="entry name" value="ULP_PROTEASE DOMAIN-CONTAINING PROTEIN"/>
    <property type="match status" value="1"/>
</dbReference>
<reference evidence="1" key="1">
    <citation type="journal article" date="2023" name="G3 (Bethesda)">
        <title>A reference genome for the long-term kleptoplast-retaining sea slug Elysia crispata morphotype clarki.</title>
        <authorList>
            <person name="Eastman K.E."/>
            <person name="Pendleton A.L."/>
            <person name="Shaikh M.A."/>
            <person name="Suttiyut T."/>
            <person name="Ogas R."/>
            <person name="Tomko P."/>
            <person name="Gavelis G."/>
            <person name="Widhalm J.R."/>
            <person name="Wisecaver J.H."/>
        </authorList>
    </citation>
    <scope>NUCLEOTIDE SEQUENCE</scope>
    <source>
        <strain evidence="1">ECLA1</strain>
    </source>
</reference>
<organism evidence="1 2">
    <name type="scientific">Elysia crispata</name>
    <name type="common">lettuce slug</name>
    <dbReference type="NCBI Taxonomy" id="231223"/>
    <lineage>
        <taxon>Eukaryota</taxon>
        <taxon>Metazoa</taxon>
        <taxon>Spiralia</taxon>
        <taxon>Lophotrochozoa</taxon>
        <taxon>Mollusca</taxon>
        <taxon>Gastropoda</taxon>
        <taxon>Heterobranchia</taxon>
        <taxon>Euthyneura</taxon>
        <taxon>Panpulmonata</taxon>
        <taxon>Sacoglossa</taxon>
        <taxon>Placobranchoidea</taxon>
        <taxon>Plakobranchidae</taxon>
        <taxon>Elysia</taxon>
    </lineage>
</organism>
<gene>
    <name evidence="1" type="ORF">RRG08_023443</name>
</gene>
<name>A0AAE1AF01_9GAST</name>
<evidence type="ECO:0000313" key="1">
    <source>
        <dbReference type="EMBL" id="KAK3786021.1"/>
    </source>
</evidence>
<keyword evidence="2" id="KW-1185">Reference proteome</keyword>
<sequence length="341" mass="38664">MDAINKELEEEQRILTIEDLVGKTLCTDVGRLCVERECADCGVGSVMTDLCEAIDNKTKVKKWSKWEKTEKASKDLVFREDSLSNILTMLQTAVHDVAKHLKVAEWQRRQYTRLKSCLPKGHAMCTVDFSENYLCKFQNEVQSAHWSYRQVSVHPCVFIYRCNQPECYKVVTEYVVFLTDVLKHDSNLTKHILNLCIEKGKELGLAALHIFSDGCSSQYKSRYTFHHLSQLQELHPHIKITRHFFGSNHGKSLCDSCGGVVKNAAIRAVLAGREVIQSAQQMFEYCSKNLTVTGDDSCSHLENLRSFAVIQPTDIPSQTTSVGLHFPAKGMLSIKKLVLFL</sequence>
<dbReference type="AlphaFoldDB" id="A0AAE1AF01"/>
<dbReference type="PANTHER" id="PTHR46601:SF1">
    <property type="entry name" value="ADF-H DOMAIN-CONTAINING PROTEIN"/>
    <property type="match status" value="1"/>
</dbReference>
<accession>A0AAE1AF01</accession>
<proteinExistence type="predicted"/>